<dbReference type="PANTHER" id="PTHR33332">
    <property type="entry name" value="REVERSE TRANSCRIPTASE DOMAIN-CONTAINING PROTEIN"/>
    <property type="match status" value="1"/>
</dbReference>
<evidence type="ECO:0000313" key="3">
    <source>
        <dbReference type="RefSeq" id="XP_030638844.1"/>
    </source>
</evidence>
<proteinExistence type="predicted"/>
<evidence type="ECO:0000313" key="2">
    <source>
        <dbReference type="Proteomes" id="UP000504632"/>
    </source>
</evidence>
<name>A0A6J2W432_CHACN</name>
<protein>
    <submittedName>
        <fullName evidence="3">Uncharacterized protein LOC115819473</fullName>
    </submittedName>
</protein>
<dbReference type="InParanoid" id="A0A6J2W432"/>
<accession>A0A6J2W432</accession>
<dbReference type="OrthoDB" id="419189at2759"/>
<organism evidence="2 3">
    <name type="scientific">Chanos chanos</name>
    <name type="common">Milkfish</name>
    <name type="synonym">Mugil chanos</name>
    <dbReference type="NCBI Taxonomy" id="29144"/>
    <lineage>
        <taxon>Eukaryota</taxon>
        <taxon>Metazoa</taxon>
        <taxon>Chordata</taxon>
        <taxon>Craniata</taxon>
        <taxon>Vertebrata</taxon>
        <taxon>Euteleostomi</taxon>
        <taxon>Actinopterygii</taxon>
        <taxon>Neopterygii</taxon>
        <taxon>Teleostei</taxon>
        <taxon>Ostariophysi</taxon>
        <taxon>Gonorynchiformes</taxon>
        <taxon>Chanidae</taxon>
        <taxon>Chanos</taxon>
    </lineage>
</organism>
<gene>
    <name evidence="3" type="primary">LOC115819473</name>
</gene>
<keyword evidence="2" id="KW-1185">Reference proteome</keyword>
<feature type="domain" description="Reverse transcriptase" evidence="1">
    <location>
        <begin position="139"/>
        <end position="248"/>
    </location>
</feature>
<dbReference type="AlphaFoldDB" id="A0A6J2W432"/>
<dbReference type="RefSeq" id="XP_030638844.1">
    <property type="nucleotide sequence ID" value="XM_030782984.1"/>
</dbReference>
<sequence>MDGILGRRLAYAENAHTKDSAVRLLEAIASGTESCSPLTKPLQKTVPESSTLCKASFTGDTPTACSTSSHPADCSPHSRLTACSIPSRPSSPPPICWRIMIGWGTSEGSLKDDGCAGYIWPGTSCLTPAAVSIVIVKSCGSCLGPLLFSLYMLPLGKIIREHNVNFHSYADDTQLYISVEPNDINALYSLTTCLSAITQWMSNDFLKLNENKTEILLVGPKPRRDALSTRLRHLGHQNKLEVTSLGVILDSDLSFKPHISKVTKAAFFHLRNIARVHPFLTKQDAEKLIHAFISRRLDYCNALFIGLPKKSIENLQLIQNSKTKKREHITPVLAALHWLPVSFRIDFKVLLLAYKALNGLAPSYITDSLLFYVPSRALRSSMAGLLNIPKVPENKIGEAAFIHYVPKLWNTLPRSIRETGSVDSFKWQLKTYLFSPAYY</sequence>
<dbReference type="InterPro" id="IPR000477">
    <property type="entry name" value="RT_dom"/>
</dbReference>
<dbReference type="Proteomes" id="UP000504632">
    <property type="component" value="Chromosome 8"/>
</dbReference>
<evidence type="ECO:0000259" key="1">
    <source>
        <dbReference type="Pfam" id="PF00078"/>
    </source>
</evidence>
<dbReference type="GeneID" id="115819473"/>
<dbReference type="Pfam" id="PF00078">
    <property type="entry name" value="RVT_1"/>
    <property type="match status" value="1"/>
</dbReference>
<reference evidence="3" key="1">
    <citation type="submission" date="2025-08" db="UniProtKB">
        <authorList>
            <consortium name="RefSeq"/>
        </authorList>
    </citation>
    <scope>IDENTIFICATION</scope>
</reference>